<keyword evidence="2" id="KW-0521">NADP</keyword>
<organism evidence="4 5">
    <name type="scientific">Endobacterium cereale</name>
    <dbReference type="NCBI Taxonomy" id="2663029"/>
    <lineage>
        <taxon>Bacteria</taxon>
        <taxon>Pseudomonadati</taxon>
        <taxon>Pseudomonadota</taxon>
        <taxon>Alphaproteobacteria</taxon>
        <taxon>Hyphomicrobiales</taxon>
        <taxon>Rhizobiaceae</taxon>
        <taxon>Endobacterium</taxon>
    </lineage>
</organism>
<feature type="domain" description="NmrA-like" evidence="3">
    <location>
        <begin position="5"/>
        <end position="240"/>
    </location>
</feature>
<comment type="similarity">
    <text evidence="1">Belongs to the NmrA-type oxidoreductase family.</text>
</comment>
<dbReference type="SUPFAM" id="SSF51735">
    <property type="entry name" value="NAD(P)-binding Rossmann-fold domains"/>
    <property type="match status" value="1"/>
</dbReference>
<reference evidence="4 5" key="1">
    <citation type="submission" date="2019-11" db="EMBL/GenBank/DDBJ databases">
        <title>Genome analysis of Rhizobacterium cereale a novel genus and species isolated from maize roots in North Spain.</title>
        <authorList>
            <person name="Menendez E."/>
            <person name="Flores-Felix J.D."/>
            <person name="Ramirez-Bahena M.-H."/>
            <person name="Igual J.M."/>
            <person name="Garcia-Fraile P."/>
            <person name="Peix A."/>
            <person name="Velazquez E."/>
        </authorList>
    </citation>
    <scope>NUCLEOTIDE SEQUENCE [LARGE SCALE GENOMIC DNA]</scope>
    <source>
        <strain evidence="4 5">RZME27</strain>
    </source>
</reference>
<dbReference type="Proteomes" id="UP000435138">
    <property type="component" value="Unassembled WGS sequence"/>
</dbReference>
<keyword evidence="5" id="KW-1185">Reference proteome</keyword>
<dbReference type="Pfam" id="PF05368">
    <property type="entry name" value="NmrA"/>
    <property type="match status" value="1"/>
</dbReference>
<dbReference type="InterPro" id="IPR008030">
    <property type="entry name" value="NmrA-like"/>
</dbReference>
<dbReference type="InterPro" id="IPR051164">
    <property type="entry name" value="NmrA-like_oxidored"/>
</dbReference>
<comment type="caution">
    <text evidence="4">The sequence shown here is derived from an EMBL/GenBank/DDBJ whole genome shotgun (WGS) entry which is preliminary data.</text>
</comment>
<dbReference type="PANTHER" id="PTHR42748:SF7">
    <property type="entry name" value="NMRA LIKE REDOX SENSOR 1-RELATED"/>
    <property type="match status" value="1"/>
</dbReference>
<evidence type="ECO:0000256" key="2">
    <source>
        <dbReference type="ARBA" id="ARBA00022857"/>
    </source>
</evidence>
<dbReference type="Gene3D" id="3.40.50.720">
    <property type="entry name" value="NAD(P)-binding Rossmann-like Domain"/>
    <property type="match status" value="1"/>
</dbReference>
<dbReference type="Gene3D" id="3.90.25.10">
    <property type="entry name" value="UDP-galactose 4-epimerase, domain 1"/>
    <property type="match status" value="1"/>
</dbReference>
<dbReference type="AlphaFoldDB" id="A0A6A8AEE4"/>
<dbReference type="CDD" id="cd05251">
    <property type="entry name" value="NmrA_like_SDR_a"/>
    <property type="match status" value="1"/>
</dbReference>
<dbReference type="RefSeq" id="WP_153355057.1">
    <property type="nucleotide sequence ID" value="NZ_JAYKOO010000007.1"/>
</dbReference>
<sequence>MPNDKRPILVFGATGRQGGSVAAALMKAQWPVRAIVRDADATAAADLADAGAELVRASLGDSGIIRSAMEGAHGVFSVMPANLSTEDEVRHGMSMADMAADAGIEHFVYSSGASAGDKLTGVPRFDAKPRIEAHIRTLPLTATIVRPMIFMDMLVRPGFGLEEGRLISLVRPDQKMQLIAVEDIGKFVAAIFADRSGFAGTVLKIASDTLTGDQMGADFTEAAGRPITYSRFTDDSLAANTDLAEMAKSMEDGPLSQHADLFSLRRLNPEMRSLRDWLGGNGRKALDHALAIDSKTKPG</sequence>
<evidence type="ECO:0000313" key="4">
    <source>
        <dbReference type="EMBL" id="MQY47586.1"/>
    </source>
</evidence>
<evidence type="ECO:0000256" key="1">
    <source>
        <dbReference type="ARBA" id="ARBA00006328"/>
    </source>
</evidence>
<protein>
    <submittedName>
        <fullName evidence="4">NAD(P)H-binding protein</fullName>
    </submittedName>
</protein>
<proteinExistence type="inferred from homology"/>
<gene>
    <name evidence="4" type="ORF">GAO09_16245</name>
</gene>
<name>A0A6A8AEE4_9HYPH</name>
<dbReference type="PANTHER" id="PTHR42748">
    <property type="entry name" value="NITROGEN METABOLITE REPRESSION PROTEIN NMRA FAMILY MEMBER"/>
    <property type="match status" value="1"/>
</dbReference>
<evidence type="ECO:0000313" key="5">
    <source>
        <dbReference type="Proteomes" id="UP000435138"/>
    </source>
</evidence>
<evidence type="ECO:0000259" key="3">
    <source>
        <dbReference type="Pfam" id="PF05368"/>
    </source>
</evidence>
<accession>A0A6A8AEE4</accession>
<dbReference type="InterPro" id="IPR036291">
    <property type="entry name" value="NAD(P)-bd_dom_sf"/>
</dbReference>
<dbReference type="EMBL" id="WIXI01000045">
    <property type="protein sequence ID" value="MQY47586.1"/>
    <property type="molecule type" value="Genomic_DNA"/>
</dbReference>